<organism evidence="2 3">
    <name type="scientific">Methylobacterium ajmalii</name>
    <dbReference type="NCBI Taxonomy" id="2738439"/>
    <lineage>
        <taxon>Bacteria</taxon>
        <taxon>Pseudomonadati</taxon>
        <taxon>Pseudomonadota</taxon>
        <taxon>Alphaproteobacteria</taxon>
        <taxon>Hyphomicrobiales</taxon>
        <taxon>Methylobacteriaceae</taxon>
        <taxon>Methylobacterium</taxon>
    </lineage>
</organism>
<accession>A0ABV0A5Q6</accession>
<evidence type="ECO:0008006" key="4">
    <source>
        <dbReference type="Google" id="ProtNLM"/>
    </source>
</evidence>
<proteinExistence type="predicted"/>
<protein>
    <recommendedName>
        <fullName evidence="4">IS110 family transposase</fullName>
    </recommendedName>
</protein>
<evidence type="ECO:0000256" key="1">
    <source>
        <dbReference type="SAM" id="MobiDB-lite"/>
    </source>
</evidence>
<gene>
    <name evidence="2" type="ORF">PUR29_36370</name>
</gene>
<feature type="region of interest" description="Disordered" evidence="1">
    <location>
        <begin position="267"/>
        <end position="287"/>
    </location>
</feature>
<sequence>MLSEPVSEFVGLRADEGEGGQVANAHQGHGRRASLATTNTVDEIREQWRRRQAWHRAEKALTLQAKALCRRLAEDGDKAEADRIYKAAVGKAQHPMGDIALAAIFPLTEARDGIERHRKAVERRLEKLAGGLPVAPYVKATRGVGLLSLAAIVGEAGDLGAYRNHSALWKRMGLAVMPDGSRQRRVGGADALDHGYSPARRSVVWNIGACIVKAGGPLKLAYDARKVIESERVEAKAHAHNRAQRYVEKRFIRSLWREWRRCASAEAPGGRAADTTPAVPLPLPVAA</sequence>
<evidence type="ECO:0000313" key="2">
    <source>
        <dbReference type="EMBL" id="MEN3238913.1"/>
    </source>
</evidence>
<evidence type="ECO:0000313" key="3">
    <source>
        <dbReference type="Proteomes" id="UP001407347"/>
    </source>
</evidence>
<reference evidence="2 3" key="1">
    <citation type="journal article" date="2023" name="PLoS ONE">
        <title>Complete genome assembly of Hawai'i environmental nontuberculous mycobacteria reveals unexpected co-isolation with methylobacteria.</title>
        <authorList>
            <person name="Hendrix J."/>
            <person name="Epperson L.E."/>
            <person name="Tong E.I."/>
            <person name="Chan Y.L."/>
            <person name="Hasan N.A."/>
            <person name="Dawrs S.N."/>
            <person name="Norton G.J."/>
            <person name="Virdi R."/>
            <person name="Crooks J.L."/>
            <person name="Chan E.D."/>
            <person name="Honda J.R."/>
            <person name="Strong M."/>
        </authorList>
    </citation>
    <scope>NUCLEOTIDE SEQUENCE [LARGE SCALE GENOMIC DNA]</scope>
    <source>
        <strain evidence="2 3">NJH_HI04-1</strain>
    </source>
</reference>
<name>A0ABV0A5Q6_9HYPH</name>
<keyword evidence="3" id="KW-1185">Reference proteome</keyword>
<dbReference type="EMBL" id="JAQYXP010000009">
    <property type="protein sequence ID" value="MEN3238913.1"/>
    <property type="molecule type" value="Genomic_DNA"/>
</dbReference>
<dbReference type="RefSeq" id="WP_346013861.1">
    <property type="nucleotide sequence ID" value="NZ_JAQYXP010000009.1"/>
</dbReference>
<comment type="caution">
    <text evidence="2">The sequence shown here is derived from an EMBL/GenBank/DDBJ whole genome shotgun (WGS) entry which is preliminary data.</text>
</comment>
<dbReference type="Proteomes" id="UP001407347">
    <property type="component" value="Unassembled WGS sequence"/>
</dbReference>